<evidence type="ECO:0000256" key="5">
    <source>
        <dbReference type="ARBA" id="ARBA00022553"/>
    </source>
</evidence>
<dbReference type="Gene3D" id="2.30.29.30">
    <property type="entry name" value="Pleckstrin-homology domain (PH domain)/Phosphotyrosine-binding domain (PTB)"/>
    <property type="match status" value="1"/>
</dbReference>
<reference evidence="14 15" key="1">
    <citation type="submission" date="2025-05" db="UniProtKB">
        <authorList>
            <consortium name="RefSeq"/>
        </authorList>
    </citation>
    <scope>IDENTIFICATION</scope>
    <source>
        <tissue evidence="14 15">Muscle</tissue>
    </source>
</reference>
<keyword evidence="3 9" id="KW-0813">Transport</keyword>
<feature type="compositionally biased region" description="Polar residues" evidence="11">
    <location>
        <begin position="617"/>
        <end position="628"/>
    </location>
</feature>
<dbReference type="PROSITE" id="PS50003">
    <property type="entry name" value="PH_DOMAIN"/>
    <property type="match status" value="1"/>
</dbReference>
<dbReference type="SUPFAM" id="SSF144000">
    <property type="entry name" value="Oxysterol-binding protein-like"/>
    <property type="match status" value="1"/>
</dbReference>
<feature type="region of interest" description="Disordered" evidence="11">
    <location>
        <begin position="401"/>
        <end position="429"/>
    </location>
</feature>
<dbReference type="InterPro" id="IPR018494">
    <property type="entry name" value="Oxysterol-bd_CS"/>
</dbReference>
<dbReference type="RefSeq" id="XP_022249827.1">
    <property type="nucleotide sequence ID" value="XM_022394119.1"/>
</dbReference>
<evidence type="ECO:0000256" key="2">
    <source>
        <dbReference type="ARBA" id="ARBA00008842"/>
    </source>
</evidence>
<proteinExistence type="inferred from homology"/>
<keyword evidence="13" id="KW-1185">Reference proteome</keyword>
<comment type="subcellular location">
    <subcellularLocation>
        <location evidence="1">Cytoplasm</location>
    </subcellularLocation>
</comment>
<gene>
    <name evidence="14 15 16" type="primary">LOC106466159</name>
</gene>
<feature type="region of interest" description="Disordered" evidence="11">
    <location>
        <begin position="340"/>
        <end position="371"/>
    </location>
</feature>
<dbReference type="Pfam" id="PF01237">
    <property type="entry name" value="Oxysterol_BP"/>
    <property type="match status" value="1"/>
</dbReference>
<evidence type="ECO:0000256" key="3">
    <source>
        <dbReference type="ARBA" id="ARBA00022448"/>
    </source>
</evidence>
<feature type="domain" description="PH" evidence="12">
    <location>
        <begin position="122"/>
        <end position="217"/>
    </location>
</feature>
<dbReference type="PANTHER" id="PTHR10972:SF203">
    <property type="entry name" value="OXYSTEROL-BINDING PROTEIN HOMOLOG 3"/>
    <property type="match status" value="1"/>
</dbReference>
<evidence type="ECO:0000259" key="12">
    <source>
        <dbReference type="PROSITE" id="PS50003"/>
    </source>
</evidence>
<feature type="coiled-coil region" evidence="10">
    <location>
        <begin position="506"/>
        <end position="533"/>
    </location>
</feature>
<dbReference type="PANTHER" id="PTHR10972">
    <property type="entry name" value="OXYSTEROL-BINDING PROTEIN-RELATED"/>
    <property type="match status" value="1"/>
</dbReference>
<dbReference type="InterPro" id="IPR011993">
    <property type="entry name" value="PH-like_dom_sf"/>
</dbReference>
<feature type="compositionally biased region" description="Acidic residues" evidence="11">
    <location>
        <begin position="596"/>
        <end position="611"/>
    </location>
</feature>
<feature type="compositionally biased region" description="Polar residues" evidence="11">
    <location>
        <begin position="414"/>
        <end position="425"/>
    </location>
</feature>
<dbReference type="Proteomes" id="UP000694941">
    <property type="component" value="Unplaced"/>
</dbReference>
<organism evidence="13 14">
    <name type="scientific">Limulus polyphemus</name>
    <name type="common">Atlantic horseshoe crab</name>
    <dbReference type="NCBI Taxonomy" id="6850"/>
    <lineage>
        <taxon>Eukaryota</taxon>
        <taxon>Metazoa</taxon>
        <taxon>Ecdysozoa</taxon>
        <taxon>Arthropoda</taxon>
        <taxon>Chelicerata</taxon>
        <taxon>Merostomata</taxon>
        <taxon>Xiphosura</taxon>
        <taxon>Limulidae</taxon>
        <taxon>Limulus</taxon>
    </lineage>
</organism>
<evidence type="ECO:0000256" key="8">
    <source>
        <dbReference type="RuleBase" id="RU003844"/>
    </source>
</evidence>
<keyword evidence="6 9" id="KW-0445">Lipid transport</keyword>
<accession>A0ABM1T1R9</accession>
<feature type="compositionally biased region" description="Basic residues" evidence="11">
    <location>
        <begin position="340"/>
        <end position="350"/>
    </location>
</feature>
<dbReference type="RefSeq" id="XP_022249825.1">
    <property type="nucleotide sequence ID" value="XM_022394117.1"/>
</dbReference>
<dbReference type="PROSITE" id="PS01013">
    <property type="entry name" value="OSBP"/>
    <property type="match status" value="1"/>
</dbReference>
<name>A0ABM1T1R9_LIMPO</name>
<protein>
    <recommendedName>
        <fullName evidence="9">Oxysterol-binding protein</fullName>
    </recommendedName>
</protein>
<evidence type="ECO:0000256" key="7">
    <source>
        <dbReference type="ARBA" id="ARBA00023121"/>
    </source>
</evidence>
<evidence type="ECO:0000313" key="16">
    <source>
        <dbReference type="RefSeq" id="XP_022249827.1"/>
    </source>
</evidence>
<evidence type="ECO:0000256" key="11">
    <source>
        <dbReference type="SAM" id="MobiDB-lite"/>
    </source>
</evidence>
<sequence>MASSLRHIATEPDDLSEKANQNIFGDQRQIWEKSQIYTSDSDLSVGTGSLSHVSRQSSSVVKSRSALTLAIPNSNGPGNICVAPTESDSTEKTISRKSRKSRGSEWEILQGLRSGQKWEAKPEKLEGYLLKRRKWPLKGWHKRYFCLDKGILSHSKSTSDMSRGKLHGCVDIGLSVVSTKSRGRRIDIDAEEFIYHLKVKKRSQFQQWIEQLREHRLYRQYEIAYGSKEAPKITTPVEEVPTFDPVIGLITGDTPARSSVGRENSRHMRSPVSQQNRVAAWILDSAAIEQGNKDLSSLKDKLFQLSAMLQQLEGLSNTYTVSHLELPNVDTTSLKKERKRFYLKKNKKNKQVSETSDKGKEDQKIGHSKQQPVEIVVSQETQDGTTPKDVCDVGEKRDRAMTTSSLPIKDMVHLSSSQPSLSNLDDTLRPLSVPDSSSVYTSSLGDSSSSSQTSLYRCQEEFLALAKDVHDGLRTVNRSLHTERERMKQLLESEGIPSCSNSGTLITNLRNSLAQAVQQNTELRTRLQRIQVEADVTTLPLLIGSPVIDFSEEPTLVQQPIHQSSSYENFSVLSTSEYFDASEKLSICTTSSEESLSDEESFCSEVSDEGTEYTPVPSVTETPGSQPCDTGRRSKLPAPKPDTGDISLWNLLCKNIGKDLSKVSMPVTLNEPLNILQRMCEELEYNELLEKADETEDAFERMVYIAAFAVSAYSSSYYRAGHKPFNPLLGETYECVREDKGFRFVSEQVSHHPPVSACHAESKHYTFWQDMRVKSKFWGKSMEIIPVGTVHVHLTKRNNHYSWNKVTTCVHNLFSGQRWVDQYGELIISDSTGEASCKLTFVKASYWSSKRHEIHGSVTDRFGNVVHKLFGRWTEAFYCGSPPNVRCIWRPGAMPEDYELYYGFTQFAIELNELDSDIANFLPPTDTRFRPDQRLLEEGNVSAAESAKMQLEQSQRERRKKREEEGIEYIPMWFSRKDEDEERKEEWTFNNSYWELRNKPGFAIMSFPEKLW</sequence>
<evidence type="ECO:0000313" key="15">
    <source>
        <dbReference type="RefSeq" id="XP_022249826.1"/>
    </source>
</evidence>
<dbReference type="Gene3D" id="3.30.70.3490">
    <property type="match status" value="1"/>
</dbReference>
<evidence type="ECO:0000256" key="4">
    <source>
        <dbReference type="ARBA" id="ARBA00022490"/>
    </source>
</evidence>
<dbReference type="SUPFAM" id="SSF50729">
    <property type="entry name" value="PH domain-like"/>
    <property type="match status" value="1"/>
</dbReference>
<evidence type="ECO:0000313" key="14">
    <source>
        <dbReference type="RefSeq" id="XP_022249825.1"/>
    </source>
</evidence>
<dbReference type="Gene3D" id="2.40.160.120">
    <property type="match status" value="1"/>
</dbReference>
<dbReference type="GeneID" id="106466159"/>
<evidence type="ECO:0000313" key="13">
    <source>
        <dbReference type="Proteomes" id="UP000694941"/>
    </source>
</evidence>
<feature type="compositionally biased region" description="Basic and acidic residues" evidence="11">
    <location>
        <begin position="355"/>
        <end position="365"/>
    </location>
</feature>
<dbReference type="Pfam" id="PF15409">
    <property type="entry name" value="PH_8"/>
    <property type="match status" value="1"/>
</dbReference>
<dbReference type="InterPro" id="IPR001849">
    <property type="entry name" value="PH_domain"/>
</dbReference>
<comment type="similarity">
    <text evidence="2 8">Belongs to the OSBP family.</text>
</comment>
<evidence type="ECO:0000256" key="10">
    <source>
        <dbReference type="SAM" id="Coils"/>
    </source>
</evidence>
<keyword evidence="7" id="KW-0446">Lipid-binding</keyword>
<dbReference type="CDD" id="cd13287">
    <property type="entry name" value="PH_ORP3_ORP6_ORP7"/>
    <property type="match status" value="1"/>
</dbReference>
<keyword evidence="5" id="KW-0597">Phosphoprotein</keyword>
<keyword evidence="10" id="KW-0175">Coiled coil</keyword>
<dbReference type="InterPro" id="IPR041680">
    <property type="entry name" value="PH_8"/>
</dbReference>
<evidence type="ECO:0000256" key="1">
    <source>
        <dbReference type="ARBA" id="ARBA00004496"/>
    </source>
</evidence>
<feature type="region of interest" description="Disordered" evidence="11">
    <location>
        <begin position="596"/>
        <end position="639"/>
    </location>
</feature>
<dbReference type="InterPro" id="IPR000648">
    <property type="entry name" value="Oxysterol-bd"/>
</dbReference>
<dbReference type="RefSeq" id="XP_022249826.1">
    <property type="nucleotide sequence ID" value="XM_022394118.1"/>
</dbReference>
<evidence type="ECO:0000256" key="9">
    <source>
        <dbReference type="RuleBase" id="RU003845"/>
    </source>
</evidence>
<keyword evidence="4" id="KW-0963">Cytoplasm</keyword>
<dbReference type="SMART" id="SM00233">
    <property type="entry name" value="PH"/>
    <property type="match status" value="1"/>
</dbReference>
<evidence type="ECO:0000256" key="6">
    <source>
        <dbReference type="ARBA" id="ARBA00023055"/>
    </source>
</evidence>
<dbReference type="InterPro" id="IPR037239">
    <property type="entry name" value="OSBP_sf"/>
</dbReference>